<accession>A0A1H6A819</accession>
<organism evidence="1 2">
    <name type="scientific">Algoriphagus boritolerans DSM 17298 = JCM 18970</name>
    <dbReference type="NCBI Taxonomy" id="1120964"/>
    <lineage>
        <taxon>Bacteria</taxon>
        <taxon>Pseudomonadati</taxon>
        <taxon>Bacteroidota</taxon>
        <taxon>Cytophagia</taxon>
        <taxon>Cytophagales</taxon>
        <taxon>Cyclobacteriaceae</taxon>
        <taxon>Algoriphagus</taxon>
    </lineage>
</organism>
<sequence>MIKEPIFSTFSIKKLKTPIHQLRQLIGELPKNPEVLVAKFGSSIGKVPRNEKQLNCLINMKKFSLLFILGFANLGFSCDPLQQENLNPLSDEFGLETNTTDPNARKGFDQALSRNINQIYGLTNLAYAEIGSEETYQEAKLFIRKSGGTDEYLEEMIKMSLRKYDNIVLKRGGFLSQEAKRKHAAMAAGEHEFEYDLSAGFQEAALDVFIKIPDIPGESKDEKYELVKTINGPDNSGYCIYPLCGGWSVNKGQLVQLADYLETVNQRYESDPRVLLESWEQLKLDSGLDPVVIALLVPAVQKLAEDPNGTNSEDQSRKLLQALDLPDSEVFGDFLQAGGVGALNKFLFGNYELDEDLDWAAVQLNRAKFEMEMFFLWETFWEANQTDPAIGR</sequence>
<dbReference type="Proteomes" id="UP000236736">
    <property type="component" value="Unassembled WGS sequence"/>
</dbReference>
<proteinExistence type="predicted"/>
<dbReference type="EMBL" id="FNVR01000038">
    <property type="protein sequence ID" value="SEG44460.1"/>
    <property type="molecule type" value="Genomic_DNA"/>
</dbReference>
<protein>
    <submittedName>
        <fullName evidence="1">Uncharacterized protein</fullName>
    </submittedName>
</protein>
<dbReference type="RefSeq" id="WP_103926519.1">
    <property type="nucleotide sequence ID" value="NZ_BBFN01000051.1"/>
</dbReference>
<reference evidence="2" key="1">
    <citation type="submission" date="2016-10" db="EMBL/GenBank/DDBJ databases">
        <authorList>
            <person name="Varghese N."/>
            <person name="Submissions S."/>
        </authorList>
    </citation>
    <scope>NUCLEOTIDE SEQUENCE [LARGE SCALE GENOMIC DNA]</scope>
    <source>
        <strain evidence="2">DSM 17298</strain>
    </source>
</reference>
<name>A0A1H6A819_9BACT</name>
<keyword evidence="2" id="KW-1185">Reference proteome</keyword>
<evidence type="ECO:0000313" key="1">
    <source>
        <dbReference type="EMBL" id="SEG44460.1"/>
    </source>
</evidence>
<dbReference type="AlphaFoldDB" id="A0A1H6A819"/>
<evidence type="ECO:0000313" key="2">
    <source>
        <dbReference type="Proteomes" id="UP000236736"/>
    </source>
</evidence>
<gene>
    <name evidence="1" type="ORF">SAMN03080598_03961</name>
</gene>